<organism evidence="1 2">
    <name type="scientific">Kibdelosporangium philippinense</name>
    <dbReference type="NCBI Taxonomy" id="211113"/>
    <lineage>
        <taxon>Bacteria</taxon>
        <taxon>Bacillati</taxon>
        <taxon>Actinomycetota</taxon>
        <taxon>Actinomycetes</taxon>
        <taxon>Pseudonocardiales</taxon>
        <taxon>Pseudonocardiaceae</taxon>
        <taxon>Kibdelosporangium</taxon>
    </lineage>
</organism>
<dbReference type="RefSeq" id="WP_233733472.1">
    <property type="nucleotide sequence ID" value="NZ_JAJVCN010000004.1"/>
</dbReference>
<reference evidence="1 2" key="1">
    <citation type="submission" date="2021-12" db="EMBL/GenBank/DDBJ databases">
        <title>Genome sequence of Kibdelosporangium philippinense ATCC 49844.</title>
        <authorList>
            <person name="Fedorov E.A."/>
            <person name="Omeragic M."/>
            <person name="Shalygina K.F."/>
            <person name="Maclea K.S."/>
        </authorList>
    </citation>
    <scope>NUCLEOTIDE SEQUENCE [LARGE SCALE GENOMIC DNA]</scope>
    <source>
        <strain evidence="1 2">ATCC 49844</strain>
    </source>
</reference>
<dbReference type="PANTHER" id="PTHR16222:SF12">
    <property type="entry name" value="ADP-RIBOSYLGLYCOHYDROLASE-RELATED"/>
    <property type="match status" value="1"/>
</dbReference>
<dbReference type="InterPro" id="IPR005502">
    <property type="entry name" value="Ribosyl_crysJ1"/>
</dbReference>
<protein>
    <submittedName>
        <fullName evidence="1">ADP-ribosylglycohydrolase family protein</fullName>
    </submittedName>
</protein>
<evidence type="ECO:0000313" key="1">
    <source>
        <dbReference type="EMBL" id="MCE7011125.1"/>
    </source>
</evidence>
<dbReference type="EMBL" id="JAJVCN010000004">
    <property type="protein sequence ID" value="MCE7011125.1"/>
    <property type="molecule type" value="Genomic_DNA"/>
</dbReference>
<dbReference type="Proteomes" id="UP001521150">
    <property type="component" value="Unassembled WGS sequence"/>
</dbReference>
<evidence type="ECO:0000313" key="2">
    <source>
        <dbReference type="Proteomes" id="UP001521150"/>
    </source>
</evidence>
<accession>A0ABS8ZVT9</accession>
<dbReference type="SUPFAM" id="SSF101478">
    <property type="entry name" value="ADP-ribosylglycohydrolase"/>
    <property type="match status" value="1"/>
</dbReference>
<comment type="caution">
    <text evidence="1">The sequence shown here is derived from an EMBL/GenBank/DDBJ whole genome shotgun (WGS) entry which is preliminary data.</text>
</comment>
<keyword evidence="2" id="KW-1185">Reference proteome</keyword>
<dbReference type="PANTHER" id="PTHR16222">
    <property type="entry name" value="ADP-RIBOSYLGLYCOHYDROLASE"/>
    <property type="match status" value="1"/>
</dbReference>
<name>A0ABS8ZVT9_9PSEU</name>
<dbReference type="Gene3D" id="1.10.4080.10">
    <property type="entry name" value="ADP-ribosylation/Crystallin J1"/>
    <property type="match status" value="1"/>
</dbReference>
<proteinExistence type="predicted"/>
<sequence length="291" mass="30790">MDTRFPATRSLFGLAVGDAFGAQILLPGDHPTVLERRLPAAPWEWTDDTEMACCIYQTLTRYGQIDQDALAMSFATHFTAERGYGSAAERMLLRYRKGDSWREVAPSMFGGKGSWGNGAAMRVAPLGAWYGPNLDAVVTEAAKSALVTHNHPEGVAGAIAVAVAAAIASTAPNISSGEFLQAVVTRVPDSQVRSGIHTAYELLSTDDPRIAGERLGIGHGVSAQDTVPLALWLAARNLNSFEDAMWTAARVAADLDTVCAITGGIIAAGPGSVTVQPAWLRACEPLPEWVG</sequence>
<dbReference type="InterPro" id="IPR036705">
    <property type="entry name" value="Ribosyl_crysJ1_sf"/>
</dbReference>
<dbReference type="Pfam" id="PF03747">
    <property type="entry name" value="ADP_ribosyl_GH"/>
    <property type="match status" value="1"/>
</dbReference>
<gene>
    <name evidence="1" type="ORF">LWC34_51225</name>
</gene>
<dbReference type="InterPro" id="IPR050792">
    <property type="entry name" value="ADP-ribosylglycohydrolase"/>
</dbReference>